<evidence type="ECO:0000256" key="9">
    <source>
        <dbReference type="PIRSR" id="PIRSR604808-2"/>
    </source>
</evidence>
<keyword evidence="9" id="KW-0464">Manganese</keyword>
<keyword evidence="11" id="KW-0963">Cytoplasm</keyword>
<protein>
    <recommendedName>
        <fullName evidence="11">DNA-(apurinic or apyrimidinic site) endonuclease</fullName>
        <ecNumber evidence="11">3.1.-.-</ecNumber>
    </recommendedName>
</protein>
<feature type="binding site" evidence="9">
    <location>
        <position position="182"/>
    </location>
    <ligand>
        <name>Mg(2+)</name>
        <dbReference type="ChEBI" id="CHEBI:18420"/>
        <label>1</label>
    </ligand>
</feature>
<evidence type="ECO:0000256" key="10">
    <source>
        <dbReference type="PIRSR" id="PIRSR604808-3"/>
    </source>
</evidence>
<keyword evidence="4 11" id="KW-0227">DNA damage</keyword>
<comment type="similarity">
    <text evidence="2 11">Belongs to the DNA repair enzymes AP/ExoA family.</text>
</comment>
<proteinExistence type="inferred from homology"/>
<dbReference type="GO" id="GO:0008081">
    <property type="term" value="F:phosphoric diester hydrolase activity"/>
    <property type="evidence" value="ECO:0007669"/>
    <property type="project" value="TreeGrafter"/>
</dbReference>
<evidence type="ECO:0000256" key="11">
    <source>
        <dbReference type="RuleBase" id="RU362131"/>
    </source>
</evidence>
<evidence type="ECO:0000313" key="14">
    <source>
        <dbReference type="EMBL" id="KAJ8404566.1"/>
    </source>
</evidence>
<dbReference type="GO" id="GO:0008311">
    <property type="term" value="F:double-stranded DNA 3'-5' DNA exonuclease activity"/>
    <property type="evidence" value="ECO:0007669"/>
    <property type="project" value="UniProtKB-EC"/>
</dbReference>
<dbReference type="InterPro" id="IPR004808">
    <property type="entry name" value="AP_endonuc_1"/>
</dbReference>
<dbReference type="Pfam" id="PF03372">
    <property type="entry name" value="Exo_endo_phos"/>
    <property type="match status" value="1"/>
</dbReference>
<dbReference type="PANTHER" id="PTHR22748">
    <property type="entry name" value="AP ENDONUCLEASE"/>
    <property type="match status" value="1"/>
</dbReference>
<keyword evidence="15" id="KW-1185">Reference proteome</keyword>
<dbReference type="GO" id="GO:0005634">
    <property type="term" value="C:nucleus"/>
    <property type="evidence" value="ECO:0007669"/>
    <property type="project" value="UniProtKB-SubCell"/>
</dbReference>
<comment type="function">
    <text evidence="11">Initiates repair of AP sites in DNA by catalyzing hydrolytic incision of the phosphodiester backbone immediately adjacent to the damage, generating a single-strand break with 5'-deoxyribose phosphate and 3'-hydroxyl ends.</text>
</comment>
<gene>
    <name evidence="14" type="ORF">AAFF_G00334290</name>
</gene>
<evidence type="ECO:0000256" key="7">
    <source>
        <dbReference type="ARBA" id="ARBA00023204"/>
    </source>
</evidence>
<feature type="binding site" evidence="9">
    <location>
        <position position="34"/>
    </location>
    <ligand>
        <name>Mg(2+)</name>
        <dbReference type="ChEBI" id="CHEBI:18420"/>
        <label>1</label>
    </ligand>
</feature>
<evidence type="ECO:0000256" key="1">
    <source>
        <dbReference type="ARBA" id="ARBA00000493"/>
    </source>
</evidence>
<dbReference type="NCBIfam" id="TIGR00633">
    <property type="entry name" value="xth"/>
    <property type="match status" value="1"/>
</dbReference>
<evidence type="ECO:0000256" key="2">
    <source>
        <dbReference type="ARBA" id="ARBA00007092"/>
    </source>
</evidence>
<keyword evidence="11" id="KW-0496">Mitochondrion</keyword>
<evidence type="ECO:0000313" key="15">
    <source>
        <dbReference type="Proteomes" id="UP001221898"/>
    </source>
</evidence>
<keyword evidence="3 9" id="KW-0479">Metal-binding</keyword>
<dbReference type="PANTHER" id="PTHR22748:SF27">
    <property type="entry name" value="DNA-(APURINIC OR APYRIMIDINIC SITE) ENDONUCLEASE 2"/>
    <property type="match status" value="1"/>
</dbReference>
<dbReference type="GO" id="GO:0005739">
    <property type="term" value="C:mitochondrion"/>
    <property type="evidence" value="ECO:0007669"/>
    <property type="project" value="UniProtKB-SubCell"/>
</dbReference>
<feature type="active site" evidence="8">
    <location>
        <position position="141"/>
    </location>
</feature>
<sequence>MKIVTWNINGIRTFKGGIKKALDLFDADVICFQETKVTRDLLDERTAIVDGYNSYFSFSRARSGYSGVATFCKETATPIAAEEGLTGLLTNHSGTVGCYGDQSEFSTEELQTLDNEGRVVITQHRVMCGNQEKTLTILNVYCPRADPEKPERKLFKLQFYRLLQTRAETILGAGSYVIVLGDVNTSHRPIDHCDPDDLENFEDNPGRKWLNGFLFEKGEGDGCEGEGDGCEGRGRATGTNYGTRIDYILADRALAEGSFLWADIMPEVQGSDHCPVQGLLACPTLPAAHCPPLCTRLMPEFAGRQQKLSRFLVLVEPRDNLPGSQELEEIRENLRPPSGPGNAVGNGTGRKRGPVKDTPAPRGKKNKVSQPPAQPQRNLLAFFRPKCGQDLHSDFGKGQEGGATAPSRDMRGRSSDRWDDSEVMGGGGGATRRGEDSLPPDVTGGGATEGVVLPGDGAGRAGVEGAVEEAGVEGAAGRATTCPRQGVAGVLEGGAPGPPSPATL</sequence>
<evidence type="ECO:0000256" key="5">
    <source>
        <dbReference type="ARBA" id="ARBA00022801"/>
    </source>
</evidence>
<feature type="region of interest" description="Disordered" evidence="12">
    <location>
        <begin position="329"/>
        <end position="377"/>
    </location>
</feature>
<dbReference type="GO" id="GO:0003677">
    <property type="term" value="F:DNA binding"/>
    <property type="evidence" value="ECO:0007669"/>
    <property type="project" value="UniProtKB-KW"/>
</dbReference>
<comment type="subcellular location">
    <subcellularLocation>
        <location evidence="11">Nucleus</location>
    </subcellularLocation>
    <subcellularLocation>
        <location evidence="11">Cytoplasm</location>
    </subcellularLocation>
    <subcellularLocation>
        <location evidence="11">Mitochondrion</location>
    </subcellularLocation>
</comment>
<evidence type="ECO:0000256" key="4">
    <source>
        <dbReference type="ARBA" id="ARBA00022763"/>
    </source>
</evidence>
<evidence type="ECO:0000256" key="6">
    <source>
        <dbReference type="ARBA" id="ARBA00022842"/>
    </source>
</evidence>
<evidence type="ECO:0000256" key="3">
    <source>
        <dbReference type="ARBA" id="ARBA00022723"/>
    </source>
</evidence>
<comment type="catalytic activity">
    <reaction evidence="1">
        <text>Exonucleolytic cleavage in the 3'- to 5'-direction to yield nucleoside 5'-phosphates.</text>
        <dbReference type="EC" id="3.1.11.2"/>
    </reaction>
</comment>
<keyword evidence="7 11" id="KW-0234">DNA repair</keyword>
<feature type="binding site" evidence="9">
    <location>
        <position position="272"/>
    </location>
    <ligand>
        <name>Mg(2+)</name>
        <dbReference type="ChEBI" id="CHEBI:18420"/>
        <label>1</label>
    </ligand>
</feature>
<dbReference type="GO" id="GO:0046872">
    <property type="term" value="F:metal ion binding"/>
    <property type="evidence" value="ECO:0007669"/>
    <property type="project" value="UniProtKB-KW"/>
</dbReference>
<evidence type="ECO:0000256" key="8">
    <source>
        <dbReference type="PIRSR" id="PIRSR604808-1"/>
    </source>
</evidence>
<feature type="compositionally biased region" description="Basic and acidic residues" evidence="12">
    <location>
        <begin position="408"/>
        <end position="420"/>
    </location>
</feature>
<dbReference type="GO" id="GO:0003906">
    <property type="term" value="F:DNA-(apurinic or apyrimidinic site) endonuclease activity"/>
    <property type="evidence" value="ECO:0007669"/>
    <property type="project" value="TreeGrafter"/>
</dbReference>
<keyword evidence="11" id="KW-0238">DNA-binding</keyword>
<keyword evidence="11" id="KW-0539">Nucleus</keyword>
<dbReference type="GO" id="GO:0006284">
    <property type="term" value="P:base-excision repair"/>
    <property type="evidence" value="ECO:0007669"/>
    <property type="project" value="TreeGrafter"/>
</dbReference>
<keyword evidence="6 9" id="KW-0460">Magnesium</keyword>
<evidence type="ECO:0000259" key="13">
    <source>
        <dbReference type="Pfam" id="PF03372"/>
    </source>
</evidence>
<comment type="cofactor">
    <cofactor evidence="9 11">
        <name>Mg(2+)</name>
        <dbReference type="ChEBI" id="CHEBI:18420"/>
    </cofactor>
    <cofactor evidence="9 11">
        <name>Mn(2+)</name>
        <dbReference type="ChEBI" id="CHEBI:29035"/>
    </cofactor>
    <text evidence="9 11">Probably binds two magnesium or manganese ions per subunit.</text>
</comment>
<feature type="active site" description="Proton donor/acceptor" evidence="8">
    <location>
        <position position="182"/>
    </location>
</feature>
<name>A0AAD7SL32_9TELE</name>
<keyword evidence="11" id="KW-0540">Nuclease</keyword>
<feature type="binding site" evidence="9">
    <location>
        <position position="7"/>
    </location>
    <ligand>
        <name>Mg(2+)</name>
        <dbReference type="ChEBI" id="CHEBI:18420"/>
        <label>1</label>
    </ligand>
</feature>
<dbReference type="InterPro" id="IPR036691">
    <property type="entry name" value="Endo/exonu/phosph_ase_sf"/>
</dbReference>
<dbReference type="InterPro" id="IPR005135">
    <property type="entry name" value="Endo/exonuclease/phosphatase"/>
</dbReference>
<feature type="binding site" evidence="9">
    <location>
        <position position="273"/>
    </location>
    <ligand>
        <name>Mg(2+)</name>
        <dbReference type="ChEBI" id="CHEBI:18420"/>
        <label>1</label>
    </ligand>
</feature>
<feature type="compositionally biased region" description="Polar residues" evidence="12">
    <location>
        <begin position="368"/>
        <end position="377"/>
    </location>
</feature>
<dbReference type="PROSITE" id="PS51435">
    <property type="entry name" value="AP_NUCLEASE_F1_4"/>
    <property type="match status" value="1"/>
</dbReference>
<dbReference type="Proteomes" id="UP001221898">
    <property type="component" value="Unassembled WGS sequence"/>
</dbReference>
<dbReference type="CDD" id="cd09088">
    <property type="entry name" value="Ape2-like_AP-endo"/>
    <property type="match status" value="1"/>
</dbReference>
<evidence type="ECO:0000256" key="12">
    <source>
        <dbReference type="SAM" id="MobiDB-lite"/>
    </source>
</evidence>
<organism evidence="14 15">
    <name type="scientific">Aldrovandia affinis</name>
    <dbReference type="NCBI Taxonomy" id="143900"/>
    <lineage>
        <taxon>Eukaryota</taxon>
        <taxon>Metazoa</taxon>
        <taxon>Chordata</taxon>
        <taxon>Craniata</taxon>
        <taxon>Vertebrata</taxon>
        <taxon>Euteleostomi</taxon>
        <taxon>Actinopterygii</taxon>
        <taxon>Neopterygii</taxon>
        <taxon>Teleostei</taxon>
        <taxon>Notacanthiformes</taxon>
        <taxon>Halosauridae</taxon>
        <taxon>Aldrovandia</taxon>
    </lineage>
</organism>
<reference evidence="14" key="1">
    <citation type="journal article" date="2023" name="Science">
        <title>Genome structures resolve the early diversification of teleost fishes.</title>
        <authorList>
            <person name="Parey E."/>
            <person name="Louis A."/>
            <person name="Montfort J."/>
            <person name="Bouchez O."/>
            <person name="Roques C."/>
            <person name="Iampietro C."/>
            <person name="Lluch J."/>
            <person name="Castinel A."/>
            <person name="Donnadieu C."/>
            <person name="Desvignes T."/>
            <person name="Floi Bucao C."/>
            <person name="Jouanno E."/>
            <person name="Wen M."/>
            <person name="Mejri S."/>
            <person name="Dirks R."/>
            <person name="Jansen H."/>
            <person name="Henkel C."/>
            <person name="Chen W.J."/>
            <person name="Zahm M."/>
            <person name="Cabau C."/>
            <person name="Klopp C."/>
            <person name="Thompson A.W."/>
            <person name="Robinson-Rechavi M."/>
            <person name="Braasch I."/>
            <person name="Lecointre G."/>
            <person name="Bobe J."/>
            <person name="Postlethwait J.H."/>
            <person name="Berthelot C."/>
            <person name="Roest Crollius H."/>
            <person name="Guiguen Y."/>
        </authorList>
    </citation>
    <scope>NUCLEOTIDE SEQUENCE</scope>
    <source>
        <strain evidence="14">NC1722</strain>
    </source>
</reference>
<feature type="region of interest" description="Disordered" evidence="12">
    <location>
        <begin position="390"/>
        <end position="460"/>
    </location>
</feature>
<dbReference type="AlphaFoldDB" id="A0AAD7SL32"/>
<keyword evidence="5 11" id="KW-0378">Hydrolase</keyword>
<dbReference type="SUPFAM" id="SSF56219">
    <property type="entry name" value="DNase I-like"/>
    <property type="match status" value="1"/>
</dbReference>
<dbReference type="EMBL" id="JAINUG010000052">
    <property type="protein sequence ID" value="KAJ8404566.1"/>
    <property type="molecule type" value="Genomic_DNA"/>
</dbReference>
<accession>A0AAD7SL32</accession>
<keyword evidence="11" id="KW-0255">Endonuclease</keyword>
<comment type="caution">
    <text evidence="14">The sequence shown here is derived from an EMBL/GenBank/DDBJ whole genome shotgun (WGS) entry which is preliminary data.</text>
</comment>
<feature type="site" description="Transition state stabilizer" evidence="10">
    <location>
        <position position="184"/>
    </location>
</feature>
<feature type="domain" description="Endonuclease/exonuclease/phosphatase" evidence="13">
    <location>
        <begin position="4"/>
        <end position="273"/>
    </location>
</feature>
<dbReference type="Gene3D" id="3.60.10.10">
    <property type="entry name" value="Endonuclease/exonuclease/phosphatase"/>
    <property type="match status" value="1"/>
</dbReference>
<feature type="site" description="Interaction with DNA substrate" evidence="10">
    <location>
        <position position="273"/>
    </location>
</feature>
<dbReference type="EC" id="3.1.-.-" evidence="11"/>
<feature type="active site" description="Proton acceptor" evidence="8">
    <location>
        <position position="273"/>
    </location>
</feature>
<feature type="binding site" evidence="9">
    <location>
        <position position="184"/>
    </location>
    <ligand>
        <name>Mg(2+)</name>
        <dbReference type="ChEBI" id="CHEBI:18420"/>
        <label>1</label>
    </ligand>
</feature>
<feature type="site" description="Important for catalytic activity" evidence="10">
    <location>
        <position position="246"/>
    </location>
</feature>